<dbReference type="AlphaFoldDB" id="A0A922KXS4"/>
<comment type="caution">
    <text evidence="2">The sequence shown here is derived from an EMBL/GenBank/DDBJ whole genome shotgun (WGS) entry which is preliminary data.</text>
</comment>
<feature type="transmembrane region" description="Helical" evidence="1">
    <location>
        <begin position="108"/>
        <end position="129"/>
    </location>
</feature>
<keyword evidence="1" id="KW-1133">Transmembrane helix</keyword>
<keyword evidence="1" id="KW-0472">Membrane</keyword>
<organism evidence="2 3">
    <name type="scientific">Dermatophagoides farinae</name>
    <name type="common">American house dust mite</name>
    <dbReference type="NCBI Taxonomy" id="6954"/>
    <lineage>
        <taxon>Eukaryota</taxon>
        <taxon>Metazoa</taxon>
        <taxon>Ecdysozoa</taxon>
        <taxon>Arthropoda</taxon>
        <taxon>Chelicerata</taxon>
        <taxon>Arachnida</taxon>
        <taxon>Acari</taxon>
        <taxon>Acariformes</taxon>
        <taxon>Sarcoptiformes</taxon>
        <taxon>Astigmata</taxon>
        <taxon>Psoroptidia</taxon>
        <taxon>Analgoidea</taxon>
        <taxon>Pyroglyphidae</taxon>
        <taxon>Dermatophagoidinae</taxon>
        <taxon>Dermatophagoides</taxon>
    </lineage>
</organism>
<protein>
    <submittedName>
        <fullName evidence="2">Uncharacterized protein</fullName>
    </submittedName>
</protein>
<evidence type="ECO:0000313" key="3">
    <source>
        <dbReference type="Proteomes" id="UP000790347"/>
    </source>
</evidence>
<keyword evidence="1" id="KW-0812">Transmembrane</keyword>
<dbReference type="EMBL" id="ASGP02000006">
    <property type="protein sequence ID" value="KAH9501197.1"/>
    <property type="molecule type" value="Genomic_DNA"/>
</dbReference>
<evidence type="ECO:0000256" key="1">
    <source>
        <dbReference type="SAM" id="Phobius"/>
    </source>
</evidence>
<name>A0A922KXS4_DERFA</name>
<reference evidence="2" key="1">
    <citation type="submission" date="2013-05" db="EMBL/GenBank/DDBJ databases">
        <authorList>
            <person name="Yim A.K.Y."/>
            <person name="Chan T.F."/>
            <person name="Ji K.M."/>
            <person name="Liu X.Y."/>
            <person name="Zhou J.W."/>
            <person name="Li R.Q."/>
            <person name="Yang K.Y."/>
            <person name="Li J."/>
            <person name="Li M."/>
            <person name="Law P.T.W."/>
            <person name="Wu Y.L."/>
            <person name="Cai Z.L."/>
            <person name="Qin H."/>
            <person name="Bao Y."/>
            <person name="Leung R.K.K."/>
            <person name="Ng P.K.S."/>
            <person name="Zou J."/>
            <person name="Zhong X.J."/>
            <person name="Ran P.X."/>
            <person name="Zhong N.S."/>
            <person name="Liu Z.G."/>
            <person name="Tsui S.K.W."/>
        </authorList>
    </citation>
    <scope>NUCLEOTIDE SEQUENCE</scope>
    <source>
        <strain evidence="2">Derf</strain>
        <tissue evidence="2">Whole organism</tissue>
    </source>
</reference>
<accession>A0A922KXS4</accession>
<gene>
    <name evidence="2" type="ORF">DERF_012057</name>
</gene>
<reference evidence="2" key="2">
    <citation type="journal article" date="2022" name="Res Sq">
        <title>Comparative Genomics Reveals Insights into the Divergent Evolution of Astigmatic Mites and Household Pest Adaptations.</title>
        <authorList>
            <person name="Xiong Q."/>
            <person name="Wan A.T.-Y."/>
            <person name="Liu X.-Y."/>
            <person name="Fung C.S.-H."/>
            <person name="Xiao X."/>
            <person name="Malainual N."/>
            <person name="Hou J."/>
            <person name="Wang L."/>
            <person name="Wang M."/>
            <person name="Yang K."/>
            <person name="Cui Y."/>
            <person name="Leung E."/>
            <person name="Nong W."/>
            <person name="Shin S.-K."/>
            <person name="Au S."/>
            <person name="Jeong K.Y."/>
            <person name="Chew F.T."/>
            <person name="Hui J."/>
            <person name="Leung T.F."/>
            <person name="Tungtrongchitr A."/>
            <person name="Zhong N."/>
            <person name="Liu Z."/>
            <person name="Tsui S."/>
        </authorList>
    </citation>
    <scope>NUCLEOTIDE SEQUENCE</scope>
    <source>
        <strain evidence="2">Derf</strain>
        <tissue evidence="2">Whole organism</tissue>
    </source>
</reference>
<dbReference type="Proteomes" id="UP000790347">
    <property type="component" value="Unassembled WGS sequence"/>
</dbReference>
<evidence type="ECO:0000313" key="2">
    <source>
        <dbReference type="EMBL" id="KAH9501197.1"/>
    </source>
</evidence>
<keyword evidence="3" id="KW-1185">Reference proteome</keyword>
<proteinExistence type="predicted"/>
<sequence length="136" mass="15954">MCAHDRLYSSIDNDDHIQYDHQQRNNIEDDDDDDDDFLFITIPLDIIDNNGNNDIGIDINNNNNENRRPPRTFGEIDMDSELITSLQQHFWQRYSTNSVDQMNDGTKFIHSIAAILLFIIILITFQLLINLYSMFL</sequence>